<dbReference type="EMBL" id="UIDD01000007">
    <property type="protein sequence ID" value="SUQ63569.1"/>
    <property type="molecule type" value="Genomic_DNA"/>
</dbReference>
<keyword evidence="3" id="KW-0862">Zinc</keyword>
<dbReference type="InterPro" id="IPR006913">
    <property type="entry name" value="CENP-V/GFA"/>
</dbReference>
<organism evidence="6 7">
    <name type="scientific">Pseudomonas wadenswilerensis</name>
    <dbReference type="NCBI Taxonomy" id="1785161"/>
    <lineage>
        <taxon>Bacteria</taxon>
        <taxon>Pseudomonadati</taxon>
        <taxon>Pseudomonadota</taxon>
        <taxon>Gammaproteobacteria</taxon>
        <taxon>Pseudomonadales</taxon>
        <taxon>Pseudomonadaceae</taxon>
        <taxon>Pseudomonas</taxon>
    </lineage>
</organism>
<name>A0A380T000_9PSED</name>
<keyword evidence="2" id="KW-0479">Metal-binding</keyword>
<dbReference type="GO" id="GO:0046872">
    <property type="term" value="F:metal ion binding"/>
    <property type="evidence" value="ECO:0007669"/>
    <property type="project" value="UniProtKB-KW"/>
</dbReference>
<evidence type="ECO:0000259" key="5">
    <source>
        <dbReference type="PROSITE" id="PS51891"/>
    </source>
</evidence>
<dbReference type="PANTHER" id="PTHR33337">
    <property type="entry name" value="GFA DOMAIN-CONTAINING PROTEIN"/>
    <property type="match status" value="1"/>
</dbReference>
<evidence type="ECO:0000256" key="4">
    <source>
        <dbReference type="ARBA" id="ARBA00023239"/>
    </source>
</evidence>
<gene>
    <name evidence="6" type="ORF">CCOS864_03021</name>
</gene>
<accession>A0A380T000</accession>
<dbReference type="AlphaFoldDB" id="A0A380T000"/>
<evidence type="ECO:0000256" key="1">
    <source>
        <dbReference type="ARBA" id="ARBA00005495"/>
    </source>
</evidence>
<reference evidence="7" key="1">
    <citation type="submission" date="2018-07" db="EMBL/GenBank/DDBJ databases">
        <authorList>
            <person name="Blom J."/>
        </authorList>
    </citation>
    <scope>NUCLEOTIDE SEQUENCE [LARGE SCALE GENOMIC DNA]</scope>
    <source>
        <strain evidence="7">CCOS 864</strain>
    </source>
</reference>
<evidence type="ECO:0000313" key="6">
    <source>
        <dbReference type="EMBL" id="SUQ63569.1"/>
    </source>
</evidence>
<keyword evidence="7" id="KW-1185">Reference proteome</keyword>
<dbReference type="GO" id="GO:0016846">
    <property type="term" value="F:carbon-sulfur lyase activity"/>
    <property type="evidence" value="ECO:0007669"/>
    <property type="project" value="InterPro"/>
</dbReference>
<dbReference type="Pfam" id="PF04828">
    <property type="entry name" value="GFA"/>
    <property type="match status" value="1"/>
</dbReference>
<keyword evidence="4" id="KW-0456">Lyase</keyword>
<proteinExistence type="inferred from homology"/>
<evidence type="ECO:0000313" key="7">
    <source>
        <dbReference type="Proteomes" id="UP000255177"/>
    </source>
</evidence>
<dbReference type="PANTHER" id="PTHR33337:SF40">
    <property type="entry name" value="CENP-V_GFA DOMAIN-CONTAINING PROTEIN-RELATED"/>
    <property type="match status" value="1"/>
</dbReference>
<feature type="domain" description="CENP-V/GFA" evidence="5">
    <location>
        <begin position="13"/>
        <end position="118"/>
    </location>
</feature>
<evidence type="ECO:0000256" key="2">
    <source>
        <dbReference type="ARBA" id="ARBA00022723"/>
    </source>
</evidence>
<evidence type="ECO:0000256" key="3">
    <source>
        <dbReference type="ARBA" id="ARBA00022833"/>
    </source>
</evidence>
<dbReference type="SUPFAM" id="SSF51316">
    <property type="entry name" value="Mss4-like"/>
    <property type="match status" value="1"/>
</dbReference>
<dbReference type="PROSITE" id="PS51891">
    <property type="entry name" value="CENP_V_GFA"/>
    <property type="match status" value="1"/>
</dbReference>
<sequence length="141" mass="15333">MNNDKSALTTIDYHGSCLCGAVSYHIDTQIKAVTHCHCSQCRKAHGAAFATYGSVPASALSCSDPQRLLRVFKSSPTVSRSFCSACGTSLFWANASGDYPDWISVALGTLDTPFEPTRQKHVHVQSKACWLVIGDSWPQHQ</sequence>
<comment type="similarity">
    <text evidence="1">Belongs to the Gfa family.</text>
</comment>
<dbReference type="InterPro" id="IPR011057">
    <property type="entry name" value="Mss4-like_sf"/>
</dbReference>
<protein>
    <submittedName>
        <fullName evidence="6">Glutathione-dependent formaldehyde-activating enzyme family protein</fullName>
    </submittedName>
</protein>
<dbReference type="RefSeq" id="WP_115087085.1">
    <property type="nucleotide sequence ID" value="NZ_CBCSFG010000014.1"/>
</dbReference>
<dbReference type="Proteomes" id="UP000255177">
    <property type="component" value="Unassembled WGS sequence"/>
</dbReference>
<dbReference type="Gene3D" id="3.90.1590.10">
    <property type="entry name" value="glutathione-dependent formaldehyde- activating enzyme (gfa)"/>
    <property type="match status" value="1"/>
</dbReference>